<dbReference type="AlphaFoldDB" id="A0A1L8R7N1"/>
<dbReference type="STRING" id="317010.RU96_GL002062"/>
<dbReference type="PRINTS" id="PR00131">
    <property type="entry name" value="GLHYDRLASE1"/>
</dbReference>
<evidence type="ECO:0000256" key="4">
    <source>
        <dbReference type="RuleBase" id="RU003690"/>
    </source>
</evidence>
<evidence type="ECO:0000313" key="6">
    <source>
        <dbReference type="Proteomes" id="UP000182835"/>
    </source>
</evidence>
<dbReference type="RefSeq" id="WP_071864416.1">
    <property type="nucleotide sequence ID" value="NZ_JBHLVQ010000007.1"/>
</dbReference>
<comment type="caution">
    <text evidence="5">The sequence shown here is derived from an EMBL/GenBank/DDBJ whole genome shotgun (WGS) entry which is preliminary data.</text>
</comment>
<evidence type="ECO:0000256" key="3">
    <source>
        <dbReference type="ARBA" id="ARBA00023295"/>
    </source>
</evidence>
<dbReference type="OrthoDB" id="9765195at2"/>
<dbReference type="SUPFAM" id="SSF51445">
    <property type="entry name" value="(Trans)glycosidases"/>
    <property type="match status" value="1"/>
</dbReference>
<dbReference type="EMBL" id="JXKG01000005">
    <property type="protein sequence ID" value="OJG15757.1"/>
    <property type="molecule type" value="Genomic_DNA"/>
</dbReference>
<sequence length="465" mass="53994">MTKKQFPKGFLWGAATSAPQTEGHSLENGKTKTTWDYWYETAPEKFNANEGPNNTSNLYEMYQEDCKRMQEIGLNSYRTSISWARLLPDGKTINKEAVTFYRDYFKQIKANGITPIINLFHFDMPMWLMDKGGWEAREAVDAFAFYAKTAFETFGDLVTDWTTFNEPIVHVEMGYLYGYHYPAIVDFKKAVQVGYHTLLAHAAAVREFRQVLPTGKIGIILNITPTYTRSDEKADKKAGLASDLLNTKSFLDPAVHGTIPQALIDLLAENELTPQTQAEDKELLQNTVDFIGLNYYHPRRVQAPKNPHVPAVMPEDLYAPYDWPEKRINPYRGWEIYPEALYDVAMMMKNEYKNLPWFVSENGMGVADEERFMDENGMIQDDYRIEFMVEHLNYLHQGITEGSNCFGYHTWTFIDCWSWLNGYRNRYGFYRVDLNNHYKRTLKKSGLWFKEVSKNNGYDANINVD</sequence>
<dbReference type="Proteomes" id="UP000182835">
    <property type="component" value="Unassembled WGS sequence"/>
</dbReference>
<evidence type="ECO:0000256" key="2">
    <source>
        <dbReference type="ARBA" id="ARBA00022801"/>
    </source>
</evidence>
<organism evidence="5 6">
    <name type="scientific">Enterococcus canintestini</name>
    <dbReference type="NCBI Taxonomy" id="317010"/>
    <lineage>
        <taxon>Bacteria</taxon>
        <taxon>Bacillati</taxon>
        <taxon>Bacillota</taxon>
        <taxon>Bacilli</taxon>
        <taxon>Lactobacillales</taxon>
        <taxon>Enterococcaceae</taxon>
        <taxon>Enterococcus</taxon>
    </lineage>
</organism>
<dbReference type="PANTHER" id="PTHR10353:SF139">
    <property type="entry name" value="6-PHOSPHO-BETA-GLUCOSIDASE GMUD"/>
    <property type="match status" value="1"/>
</dbReference>
<name>A0A1L8R7N1_9ENTE</name>
<dbReference type="GO" id="GO:0016052">
    <property type="term" value="P:carbohydrate catabolic process"/>
    <property type="evidence" value="ECO:0007669"/>
    <property type="project" value="TreeGrafter"/>
</dbReference>
<gene>
    <name evidence="5" type="ORF">RU96_GL002062</name>
</gene>
<dbReference type="GO" id="GO:0008422">
    <property type="term" value="F:beta-glucosidase activity"/>
    <property type="evidence" value="ECO:0007669"/>
    <property type="project" value="TreeGrafter"/>
</dbReference>
<dbReference type="InterPro" id="IPR001360">
    <property type="entry name" value="Glyco_hydro_1"/>
</dbReference>
<dbReference type="FunFam" id="3.20.20.80:FF:000004">
    <property type="entry name" value="Beta-glucosidase 6-phospho-beta-glucosidase"/>
    <property type="match status" value="1"/>
</dbReference>
<reference evidence="5 6" key="1">
    <citation type="submission" date="2014-12" db="EMBL/GenBank/DDBJ databases">
        <title>Draft genome sequences of 29 type strains of Enterococci.</title>
        <authorList>
            <person name="Zhong Z."/>
            <person name="Sun Z."/>
            <person name="Liu W."/>
            <person name="Zhang W."/>
            <person name="Zhang H."/>
        </authorList>
    </citation>
    <scope>NUCLEOTIDE SEQUENCE [LARGE SCALE GENOMIC DNA]</scope>
    <source>
        <strain evidence="5 6">DSM 21207</strain>
    </source>
</reference>
<dbReference type="GO" id="GO:0005829">
    <property type="term" value="C:cytosol"/>
    <property type="evidence" value="ECO:0007669"/>
    <property type="project" value="TreeGrafter"/>
</dbReference>
<evidence type="ECO:0000313" key="5">
    <source>
        <dbReference type="EMBL" id="OJG15757.1"/>
    </source>
</evidence>
<evidence type="ECO:0008006" key="7">
    <source>
        <dbReference type="Google" id="ProtNLM"/>
    </source>
</evidence>
<protein>
    <recommendedName>
        <fullName evidence="7">6-phospho-beta-glucosidase</fullName>
    </recommendedName>
</protein>
<comment type="similarity">
    <text evidence="1 4">Belongs to the glycosyl hydrolase 1 family.</text>
</comment>
<dbReference type="Gene3D" id="3.20.20.80">
    <property type="entry name" value="Glycosidases"/>
    <property type="match status" value="1"/>
</dbReference>
<dbReference type="Pfam" id="PF00232">
    <property type="entry name" value="Glyco_hydro_1"/>
    <property type="match status" value="1"/>
</dbReference>
<evidence type="ECO:0000256" key="1">
    <source>
        <dbReference type="ARBA" id="ARBA00010838"/>
    </source>
</evidence>
<proteinExistence type="inferred from homology"/>
<dbReference type="PANTHER" id="PTHR10353">
    <property type="entry name" value="GLYCOSYL HYDROLASE"/>
    <property type="match status" value="1"/>
</dbReference>
<keyword evidence="3" id="KW-0326">Glycosidase</keyword>
<keyword evidence="2" id="KW-0378">Hydrolase</keyword>
<accession>A0A1L8R7N1</accession>
<dbReference type="InterPro" id="IPR017853">
    <property type="entry name" value="GH"/>
</dbReference>